<feature type="region of interest" description="Disordered" evidence="1">
    <location>
        <begin position="1960"/>
        <end position="1985"/>
    </location>
</feature>
<feature type="transmembrane region" description="Helical" evidence="2">
    <location>
        <begin position="4231"/>
        <end position="4255"/>
    </location>
</feature>
<sequence length="4487" mass="506938">MYHSAAMRKPDFLKIYRNHDEHTRLYSDRAYFVRWTKYATSIALGQLGQQALEMIYEELNAVGAWVCGENLMNRDRRCQIGDEDDFDIDFVGPWIVLRTDVHRGGVVDGQSLWAELMSSGKKMCRFVNENTLRRLADGEDPPLPEEVVRCETTECRFDLSVMVPSWTVCKGVTVSMLTDGVKEDEEDLDVQPRTMEVSIGLALDSVLLQSDDATEYFPDQAFSDEALRRSLVRTSCSGESWRGMPRSSEWQNEDLCEERSTYCRYEHMGTCQTLLSLQDVKVAAKPNNTRYHSDDSLPLYDVEEMTVQIISSDEETAIYATNLCQAQYAPVMRSFYAGDTKKQIYNISRLASSSADDCNDDHCVEEEVTETWNRMPTIGTCMIQMAPVVSNLFASDHGFLWGPSIQLALQDLTVAPKSESDTYDLSEHSKNILNVVQTDEFFEESTNINRRAYDDDTQYGIQTSDMLRDTLNTLASGWFPAAYIKTQYIDAHTSVIQIPMMSNGFRARGGLLNGNDDDTYSDSYWYSKRSVLPTFMYDLFDVHYYEENMYSRFDNDTSDFSIHIFGSSLTTWGSQASSNAYGLTDPDSAWNETLYRSFTYTYGGNESAFVNANEEELEAWRAEPYVFEELLSAVQIMIYTDVFVDDTSSSSTTTVSDNTKILDGYEARVFTANGDAFAEYLDDIYEYGVQQDLCETFGLRDTTKRMFRSLDNQSVSEKMSTQVFSADKWYLNSTLDYANHTFEETQTTLPFLSILNYWNERFVNLLESALEKAQQNPILAFLDDVPFDTGDTLRSCVFRSQDDYQARVLQRKVNTTLQMMRPFFGDENGANEVATGNGLANESMDTEYRDGWDIYHDCFMSINETYTTFSNDDEQQSTWQLLTVSESEEILRESEEKEKAQTSRPSLNAIPPLHDWKLAFYQAKSCEDSASQCTYPPYAQIFSEGGVSNMRETYNLAKTYDSNQKNRETPWQSDEDFVKMCFDACMDSERRGSLDKDGKPEEFLEMQVNEALLDDLIRQRYDSAYRRFDSLYNSVSFRCLSVSIVEDIMNRPINSRDVYSSIDMPWLPIYRPLNLSARLGPQKRLMCILSDTAYSDDRTVPSQWTTPTEWNVRTELDNGKNKPFEGMLGGSKSTHASIVEGNALQMRRSSRVYDRIGWKYWSLYRDYGNQLYQEASEYNQEEAYVVPPEDADIGCICRPMSGTQGPQVHISTGENVCGNSQGRDTASSVGTNTAGTSRTNLLDNLYSRCYMSPTKDIANTENRAFYCTETANPPTYDGEKLCAHHSRTKWTVDCFPTFGICAERTTKKRCEKSPERMSMCAWYDNRCHQRYVSCEALTYDDETQMCRGNDASCRNLSAAVCAEVEGCEYFSDGCFASVDARNDCVKAGTRCEPTPRTRRIMYNVFYPDRRSELKERRRILTYNEQGMYVTEPLRLPCGAGGAIHNDTICNISAYYVVCDPDTSDPQLLTEYGDLSHRAFVVNNVAHAAIRLSMQKTYTFRLHKTTSSDPMRSLDETTVGYPLSIYRQQYGNSVESGADEDISPLVDPEGEAFPLLMRGADMYYTDTSDDEYVDYHLYPEVLLRNVSSELSVPINSYFRSVINTNSSDWCNQENRTSSELEYASCCEQIVSEEFDHTESVSFAKSCVDPITMTDIATIGQNVTHFIRFGIGVGCEVYNSHPKTLMACSPQCIALTTPPPPSPPPVPRLPSSPPPNPLSPPSPPYPPVPPPSPPPPPVPLYPSPPAPPNPPPPPKSPPPLLPPSPPSPAPPPPICPSPPPSESGRPPFPDLPLNPMPPPSPMPPPPSPCPPPTPYPPPTPPSPPFPPVPPSPPSPYREQPPGPPLSPPPSPLQPPPVPPPFPPPEPPHVFSYMCASYEDTQRVCGREQNRFDETLLCDETQYAVGSTRPFRFYYGDNHKFNMGGELLLYADKVVEEIEEYDASTTTADDASASEQISSLETYNAHQASDETVTEEATQESNRTEEDGNHSLSATYEQFWVMAKDTVEELDASVYRITKNQMAISMRALGNKRFPAVSNVFFHGARLYAEMLRGLFEGFVYVGYRIAHGNRVSFHVVWEYVDPIFQEYMAASSSLFEVLHFFMSPNMAYDYKSARIICEASNIPNHIMSGSLKITSAVSSAATFALPGNEHGEVVGCNPLRTNCSHGTYLTDTSLNLNPVCALTSAIENLPSATDIKSVAELFTFSKFKTESFSKLSQELDIELGDPFNYVQTRAVSIYTIRLLRTILHFAIKLVIDVLNCMMELVSTDDSIDEREDCVALLSSLTYPTFLINTFVIVTHEAQVQLANVLTSFTSMIWSFMYAATEYDPSLYSTVSNQASNSAFSAMLPRTMCAGLSHHQCVRQGLGDFTSPGRNTFHMRDSDNKKRIVHACDREMCHCAWSMTENDFFGYRGQGENGTLYYRSHITGDTETASTVEAEKHGFAGFSNSTIKYYRQSARGVNVTKYGYVENIKAADLYLSYDGAFPYRLFGKGVCMSACDMTHSKKHCSRSFETYTPDAEKGNVVPFVRAGCTYSSRYGCSSDAHHIQPYPLEAATSTFIVAALSVTLRSVIMANMTAYYYYERYMQKVESTADAMMGTGINIDGNLDVDMDVDVDVSAAEVTDIAFDSLQTSLHMQLQRKSDYLIPILHSQAQYTMYARDVIIGLLEWIRAMVVVLQEDDDAAFMEFQRVMVELVDMLQDMVSTLGSAWLGIMDDMIRLGMELVSILIKAMQSVGDPSMASQLLEDIKTATEIMLEIIRDFAMTLFQLVYRMMSMSPFGEQLLEMIETLCGMSNSLVQTLYTVQDGLCSVFSQTIPQPEYDEFKYKFKFGSLGSYKVSIPTLSLKSKKLGNLFGSGFMSSIESMFSCHCPSPRALGRDPDRYRDSKYNDCLRDSDCSMPSQSQATSFRPFEASLCYTKTIEHMENLYETDLLPALGQDNDWRVKCSMCWATSEAFCMETRTGGEDSNGARGNPFTTYGSFQTDSMSLCSRHTRQSSCEDNIQTDLDIAMCVWDPYFYAESDDPELRASPGKCLGRRTIRNEYYGQPCVCEKCRGGVYCGAGGFCTCGVLPYLTLGLECQNSMRRETKDNVTVFVRSAGDSTRPCGSCPDIGAKALSATEKHYESVCYVRQTEFCMHSSRLAYSGSETSDPQRLSECLSNLEVFGPVLCRTYCDSSVKNSMNLLFNRVQLNYSAHSNLNLYDSLSMQPEDIPSTEFCTCDLNLLSVYIDALDRHESTDTLDIEVDSSTHTARILSASDEEQELRRRKAFRHLLEKSAAPTDEFQGTKNTTPSNSSHRNAYAFDVLQSMFKTARDARGGSPCQTDRDCSRVDSACTQIYSGTDGAILCASCPKPSFSVFAALRHCDDRARTCRCGVSPLQLLQQKGEDLRDEKTFNITLAFLANTDMWPGDSFCDVLFKELIEKDPSVDLHRVGVADRAHIKKCVEWRMFGVRVQTSLGLPTFPVDIAYNWKRPFDLAQKAFVGSYVYYVVLNNSDARMNASDILTTFEEHGVDPMLYLTMHEKVSGFVEPVYRSVTAVLSKSVHEIGAAIENSASVKHITNETELWSSIRTRYVNIARNSAVIARHVARQDLFGHIVGVTRRADSAATALWKTAKGMKKTHELASDPIHGSTFFGKVKHFYRMQYENKWHLNASFWTRRESAETKTQRTLLESDDEEATQTNEIPSQTSNSRTEECDVYDSVISMVDDVSSFGVRYYGFDDVTTMNHTLRSSVCFFLGFLDMIVDTSSPLCTSATYDHRNRTNDRGVFNILYNSYLLQLKDLTSWSSAAHKDGDVTYTTIPESAQIDSCRDITVTTFFVCAVDVVCETINVNFNFNEDVTNTVVNELWMSSSSDENVTTEVINNLSLYDPEYIGLRYPEDPLRSELLSKGAIRFRMGAFRWPLGNWPSRPDTWRDIDDEVSYFKSWYDNWREHNFSQKDDLSLLILRQERSYNDVDFYPYKNQESNASWWEADFYEGVGLLPAHMFMGMCELRDSALESVKTNVLKWCADDETKSLGFGPSYALMWKDMGYGPQNDDYGWFKISFTKTSFRFNNAKQKRYGLLRKHVDYPDPLHRLLYDPNVSRSTLNKAEADTFSNRSVIARLDFYEDDFFDNSTVRKLFYYCVCSQYLDSEVDRCLEIDSCLAPKRSYFTLKDMSPPPEFVYDNGGWWDCRFTTTDAGDFPCVPLPSQLLRTTANLANDQSQFQLTSSVTSSTNNTCTDISVIMCGERDDNWPILCTFIANMIIAVALAFILKIVFGIQNLELYVLSGVFVMIAGHLSLVVSYDWKFGCYPLVPTCLFDDLVSDIEVYILPRHLDWPVTWAKRNTDNNRLYDSIDCSQSPFGFVDGFRNSVYLWRRHYPDSLDSFCTSRSTGWMCSWIDGYAYYYDDYNSIHTALNHGYENIDDLVDRFDSCQLRTILNFVPAIAFVVLLVAIGAVVVTMIIGTTVASLSVFLNMRTFVQYVITYLNIKLYVLTSLVALKEGEKQHSL</sequence>
<keyword evidence="2" id="KW-1133">Transmembrane helix</keyword>
<protein>
    <submittedName>
        <fullName evidence="3">Uncharacterized protein</fullName>
    </submittedName>
</protein>
<feature type="region of interest" description="Disordered" evidence="1">
    <location>
        <begin position="1697"/>
        <end position="1732"/>
    </location>
</feature>
<organism evidence="3 4">
    <name type="scientific">Cymbomonas tetramitiformis</name>
    <dbReference type="NCBI Taxonomy" id="36881"/>
    <lineage>
        <taxon>Eukaryota</taxon>
        <taxon>Viridiplantae</taxon>
        <taxon>Chlorophyta</taxon>
        <taxon>Pyramimonadophyceae</taxon>
        <taxon>Pyramimonadales</taxon>
        <taxon>Pyramimonadaceae</taxon>
        <taxon>Cymbomonas</taxon>
    </lineage>
</organism>
<reference evidence="3 4" key="1">
    <citation type="journal article" date="2015" name="Genome Biol. Evol.">
        <title>Comparative Genomics of a Bacterivorous Green Alga Reveals Evolutionary Causalities and Consequences of Phago-Mixotrophic Mode of Nutrition.</title>
        <authorList>
            <person name="Burns J.A."/>
            <person name="Paasch A."/>
            <person name="Narechania A."/>
            <person name="Kim E."/>
        </authorList>
    </citation>
    <scope>NUCLEOTIDE SEQUENCE [LARGE SCALE GENOMIC DNA]</scope>
    <source>
        <strain evidence="3 4">PLY_AMNH</strain>
    </source>
</reference>
<comment type="caution">
    <text evidence="3">The sequence shown here is derived from an EMBL/GenBank/DDBJ whole genome shotgun (WGS) entry which is preliminary data.</text>
</comment>
<evidence type="ECO:0000313" key="3">
    <source>
        <dbReference type="EMBL" id="KAK3242139.1"/>
    </source>
</evidence>
<gene>
    <name evidence="3" type="ORF">CYMTET_48157</name>
</gene>
<feature type="compositionally biased region" description="Polar residues" evidence="1">
    <location>
        <begin position="3676"/>
        <end position="3688"/>
    </location>
</feature>
<accession>A0AAE0EVX2</accession>
<evidence type="ECO:0000256" key="1">
    <source>
        <dbReference type="SAM" id="MobiDB-lite"/>
    </source>
</evidence>
<keyword evidence="2" id="KW-0812">Transmembrane</keyword>
<evidence type="ECO:0000313" key="4">
    <source>
        <dbReference type="Proteomes" id="UP001190700"/>
    </source>
</evidence>
<dbReference type="PANTHER" id="PTHR24216">
    <property type="entry name" value="PAXILLIN-RELATED"/>
    <property type="match status" value="1"/>
</dbReference>
<keyword evidence="2" id="KW-0472">Membrane</keyword>
<feature type="transmembrane region" description="Helical" evidence="2">
    <location>
        <begin position="4422"/>
        <end position="4445"/>
    </location>
</feature>
<feature type="region of interest" description="Disordered" evidence="1">
    <location>
        <begin position="3663"/>
        <end position="3688"/>
    </location>
</feature>
<dbReference type="Proteomes" id="UP001190700">
    <property type="component" value="Unassembled WGS sequence"/>
</dbReference>
<proteinExistence type="predicted"/>
<evidence type="ECO:0000256" key="2">
    <source>
        <dbReference type="SAM" id="Phobius"/>
    </source>
</evidence>
<feature type="transmembrane region" description="Helical" evidence="2">
    <location>
        <begin position="4457"/>
        <end position="4478"/>
    </location>
</feature>
<keyword evidence="4" id="KW-1185">Reference proteome</keyword>
<feature type="region of interest" description="Disordered" evidence="1">
    <location>
        <begin position="1744"/>
        <end position="1862"/>
    </location>
</feature>
<dbReference type="EMBL" id="LGRX02033231">
    <property type="protein sequence ID" value="KAK3242139.1"/>
    <property type="molecule type" value="Genomic_DNA"/>
</dbReference>
<dbReference type="PANTHER" id="PTHR24216:SF65">
    <property type="entry name" value="PAXILLIN-LIKE PROTEIN 1"/>
    <property type="match status" value="1"/>
</dbReference>
<name>A0AAE0EVX2_9CHLO</name>